<organism evidence="2 3">
    <name type="scientific">Rufibacter quisquiliarum</name>
    <dbReference type="NCBI Taxonomy" id="1549639"/>
    <lineage>
        <taxon>Bacteria</taxon>
        <taxon>Pseudomonadati</taxon>
        <taxon>Bacteroidota</taxon>
        <taxon>Cytophagia</taxon>
        <taxon>Cytophagales</taxon>
        <taxon>Hymenobacteraceae</taxon>
        <taxon>Rufibacter</taxon>
    </lineage>
</organism>
<protein>
    <submittedName>
        <fullName evidence="2">Uncharacterized protein</fullName>
    </submittedName>
</protein>
<reference evidence="2 3" key="1">
    <citation type="submission" date="2020-08" db="EMBL/GenBank/DDBJ databases">
        <title>Genomic Encyclopedia of Type Strains, Phase IV (KMG-IV): sequencing the most valuable type-strain genomes for metagenomic binning, comparative biology and taxonomic classification.</title>
        <authorList>
            <person name="Goeker M."/>
        </authorList>
    </citation>
    <scope>NUCLEOTIDE SEQUENCE [LARGE SCALE GENOMIC DNA]</scope>
    <source>
        <strain evidence="2 3">DSM 29854</strain>
    </source>
</reference>
<proteinExistence type="predicted"/>
<evidence type="ECO:0000313" key="3">
    <source>
        <dbReference type="Proteomes" id="UP000563094"/>
    </source>
</evidence>
<feature type="region of interest" description="Disordered" evidence="1">
    <location>
        <begin position="28"/>
        <end position="82"/>
    </location>
</feature>
<name>A0A839GVF9_9BACT</name>
<evidence type="ECO:0000313" key="2">
    <source>
        <dbReference type="EMBL" id="MBA9078418.1"/>
    </source>
</evidence>
<dbReference type="AlphaFoldDB" id="A0A839GVF9"/>
<sequence length="82" mass="8378">MVVAIVILVVIAFFVSMYFYRANNPRPVESGNATRISGGGHNAPVTPGQTSKVSPTNPGSIPDGTGRDKGNGNAAMSSGMQG</sequence>
<dbReference type="EMBL" id="JACJIQ010000013">
    <property type="protein sequence ID" value="MBA9078418.1"/>
    <property type="molecule type" value="Genomic_DNA"/>
</dbReference>
<keyword evidence="3" id="KW-1185">Reference proteome</keyword>
<evidence type="ECO:0000256" key="1">
    <source>
        <dbReference type="SAM" id="MobiDB-lite"/>
    </source>
</evidence>
<comment type="caution">
    <text evidence="2">The sequence shown here is derived from an EMBL/GenBank/DDBJ whole genome shotgun (WGS) entry which is preliminary data.</text>
</comment>
<accession>A0A839GVF9</accession>
<feature type="compositionally biased region" description="Polar residues" evidence="1">
    <location>
        <begin position="47"/>
        <end position="59"/>
    </location>
</feature>
<dbReference type="RefSeq" id="WP_066830412.1">
    <property type="nucleotide sequence ID" value="NZ_JACJIQ010000013.1"/>
</dbReference>
<gene>
    <name evidence="2" type="ORF">FHS90_003146</name>
</gene>
<dbReference type="Proteomes" id="UP000563094">
    <property type="component" value="Unassembled WGS sequence"/>
</dbReference>